<accession>A0A420ARS8</accession>
<evidence type="ECO:0000313" key="1">
    <source>
        <dbReference type="EMBL" id="RKE47127.1"/>
    </source>
</evidence>
<protein>
    <recommendedName>
        <fullName evidence="3">ATP-GRASP peptide maturase of grasp-with-spasm system</fullName>
    </recommendedName>
</protein>
<evidence type="ECO:0000313" key="2">
    <source>
        <dbReference type="Proteomes" id="UP000286246"/>
    </source>
</evidence>
<dbReference type="Proteomes" id="UP000286246">
    <property type="component" value="Unassembled WGS sequence"/>
</dbReference>
<reference evidence="1 2" key="1">
    <citation type="submission" date="2018-09" db="EMBL/GenBank/DDBJ databases">
        <title>Genomic Encyclopedia of Type Strains, Phase III (KMG-III): the genomes of soil and plant-associated and newly described type strains.</title>
        <authorList>
            <person name="Whitman W."/>
        </authorList>
    </citation>
    <scope>NUCLEOTIDE SEQUENCE [LARGE SCALE GENOMIC DNA]</scope>
    <source>
        <strain evidence="1 2">CECT 7938</strain>
    </source>
</reference>
<dbReference type="OrthoDB" id="583309at2"/>
<keyword evidence="2" id="KW-1185">Reference proteome</keyword>
<dbReference type="SUPFAM" id="SSF56059">
    <property type="entry name" value="Glutathione synthetase ATP-binding domain-like"/>
    <property type="match status" value="1"/>
</dbReference>
<organism evidence="1 2">
    <name type="scientific">Sphingobacterium detergens</name>
    <dbReference type="NCBI Taxonomy" id="1145106"/>
    <lineage>
        <taxon>Bacteria</taxon>
        <taxon>Pseudomonadati</taxon>
        <taxon>Bacteroidota</taxon>
        <taxon>Sphingobacteriia</taxon>
        <taxon>Sphingobacteriales</taxon>
        <taxon>Sphingobacteriaceae</taxon>
        <taxon>Sphingobacterium</taxon>
    </lineage>
</organism>
<proteinExistence type="predicted"/>
<dbReference type="Gene3D" id="3.30.470.20">
    <property type="entry name" value="ATP-grasp fold, B domain"/>
    <property type="match status" value="1"/>
</dbReference>
<dbReference type="RefSeq" id="WP_120260944.1">
    <property type="nucleotide sequence ID" value="NZ_RAPY01000004.1"/>
</dbReference>
<dbReference type="EMBL" id="RAPY01000004">
    <property type="protein sequence ID" value="RKE47127.1"/>
    <property type="molecule type" value="Genomic_DNA"/>
</dbReference>
<dbReference type="AlphaFoldDB" id="A0A420ARS8"/>
<comment type="caution">
    <text evidence="1">The sequence shown here is derived from an EMBL/GenBank/DDBJ whole genome shotgun (WGS) entry which is preliminary data.</text>
</comment>
<gene>
    <name evidence="1" type="ORF">DFQ12_4288</name>
</gene>
<evidence type="ECO:0008006" key="3">
    <source>
        <dbReference type="Google" id="ProtNLM"/>
    </source>
</evidence>
<sequence length="314" mass="36186">MVYLLTRPTDDTTLLVIQWLINFKKDFERLSFINDFLKLNFKSDVINLKSDSDLYSSTNSFYFNGGNLTVPPLPIEDKELNLQISRFLENEAKTIFSFLGSENLMNKTFGLNPASEFKINKLKVLKEASKVGFIIPPSEVVITKKALQHCKNKWGRIINKSIDNGIRINTSQIILSGQQTIEVTDEIINGMAEEFLPSFIQKLVEKEFEIRVFYFQKDIHAVAIFSQSDEQTRIDGRQDNHDNPIRQVPFDLPEDLKMKISTLMENVGLNYGSLDFIYTTDQQYCFLEVNPYGQYGFLSSAGNFYIEKKIAEYL</sequence>
<name>A0A420ARS8_SPHD1</name>